<dbReference type="AlphaFoldDB" id="A0A8H6FE08"/>
<evidence type="ECO:0000313" key="3">
    <source>
        <dbReference type="Proteomes" id="UP000593566"/>
    </source>
</evidence>
<dbReference type="InterPro" id="IPR036514">
    <property type="entry name" value="SGNH_hydro_sf"/>
</dbReference>
<gene>
    <name evidence="2" type="ORF">HO133_010217</name>
</gene>
<evidence type="ECO:0000313" key="2">
    <source>
        <dbReference type="EMBL" id="KAF6225022.1"/>
    </source>
</evidence>
<dbReference type="GeneID" id="59338609"/>
<evidence type="ECO:0000259" key="1">
    <source>
        <dbReference type="Pfam" id="PF13472"/>
    </source>
</evidence>
<dbReference type="Proteomes" id="UP000593566">
    <property type="component" value="Unassembled WGS sequence"/>
</dbReference>
<dbReference type="EMBL" id="JACCJB010000008">
    <property type="protein sequence ID" value="KAF6225022.1"/>
    <property type="molecule type" value="Genomic_DNA"/>
</dbReference>
<dbReference type="PANTHER" id="PTHR14209">
    <property type="entry name" value="ISOAMYL ACETATE-HYDROLYZING ESTERASE 1"/>
    <property type="match status" value="1"/>
</dbReference>
<name>A0A8H6FE08_9LECA</name>
<dbReference type="Gene3D" id="3.40.50.1110">
    <property type="entry name" value="SGNH hydrolase"/>
    <property type="match status" value="1"/>
</dbReference>
<dbReference type="PANTHER" id="PTHR14209:SF19">
    <property type="entry name" value="ISOAMYL ACETATE-HYDROLYZING ESTERASE 1 HOMOLOG"/>
    <property type="match status" value="1"/>
</dbReference>
<dbReference type="CDD" id="cd01838">
    <property type="entry name" value="Isoamyl_acetate_hydrolase_like"/>
    <property type="match status" value="1"/>
</dbReference>
<dbReference type="InterPro" id="IPR013830">
    <property type="entry name" value="SGNH_hydro"/>
</dbReference>
<keyword evidence="3" id="KW-1185">Reference proteome</keyword>
<proteinExistence type="predicted"/>
<protein>
    <recommendedName>
        <fullName evidence="1">SGNH hydrolase-type esterase domain-containing protein</fullName>
    </recommendedName>
</protein>
<dbReference type="SUPFAM" id="SSF52266">
    <property type="entry name" value="SGNH hydrolase"/>
    <property type="match status" value="1"/>
</dbReference>
<sequence>MLVPTQGPYDQFLLFGDSLIQQSCSQAAGFAFCPALQDAFIRRLDVINRGFSGYNTANAILALPGFMPKPEQARLRFMAVFFGANDACLPGSATGQQIPLNEYKKNLRDILEHSSVVAQKPRLILLTPPPVNEYQMETSERARGYKDPLRSAEHTKEYADACRQVGAEVGVAVLDVWSIFMAKAGWKGGKPLVGSKKVARSEVLEKLLSDGLHFRPDAYRLLYDSMMDLIQKEWPDQAPDNLRFIFRSWPEAPK</sequence>
<dbReference type="Pfam" id="PF13472">
    <property type="entry name" value="Lipase_GDSL_2"/>
    <property type="match status" value="1"/>
</dbReference>
<dbReference type="RefSeq" id="XP_037153889.1">
    <property type="nucleotide sequence ID" value="XM_037301072.1"/>
</dbReference>
<organism evidence="2 3">
    <name type="scientific">Letharia lupina</name>
    <dbReference type="NCBI Taxonomy" id="560253"/>
    <lineage>
        <taxon>Eukaryota</taxon>
        <taxon>Fungi</taxon>
        <taxon>Dikarya</taxon>
        <taxon>Ascomycota</taxon>
        <taxon>Pezizomycotina</taxon>
        <taxon>Lecanoromycetes</taxon>
        <taxon>OSLEUM clade</taxon>
        <taxon>Lecanoromycetidae</taxon>
        <taxon>Lecanorales</taxon>
        <taxon>Lecanorineae</taxon>
        <taxon>Parmeliaceae</taxon>
        <taxon>Letharia</taxon>
    </lineage>
</organism>
<comment type="caution">
    <text evidence="2">The sequence shown here is derived from an EMBL/GenBank/DDBJ whole genome shotgun (WGS) entry which is preliminary data.</text>
</comment>
<reference evidence="2 3" key="1">
    <citation type="journal article" date="2020" name="Genomics">
        <title>Complete, high-quality genomes from long-read metagenomic sequencing of two wolf lichen thalli reveals enigmatic genome architecture.</title>
        <authorList>
            <person name="McKenzie S.K."/>
            <person name="Walston R.F."/>
            <person name="Allen J.L."/>
        </authorList>
    </citation>
    <scope>NUCLEOTIDE SEQUENCE [LARGE SCALE GENOMIC DNA]</scope>
    <source>
        <strain evidence="2">WasteWater1</strain>
    </source>
</reference>
<feature type="domain" description="SGNH hydrolase-type esterase" evidence="1">
    <location>
        <begin position="14"/>
        <end position="220"/>
    </location>
</feature>
<accession>A0A8H6FE08</accession>
<dbReference type="InterPro" id="IPR045136">
    <property type="entry name" value="Iah1-like"/>
</dbReference>